<dbReference type="InterPro" id="IPR014719">
    <property type="entry name" value="Ribosomal_bL12_C/ClpS-like"/>
</dbReference>
<dbReference type="HAMAP" id="MF_00368">
    <property type="entry name" value="Ribosomal_bL12"/>
    <property type="match status" value="1"/>
</dbReference>
<dbReference type="GO" id="GO:0003735">
    <property type="term" value="F:structural constituent of ribosome"/>
    <property type="evidence" value="ECO:0007669"/>
    <property type="project" value="InterPro"/>
</dbReference>
<evidence type="ECO:0000256" key="3">
    <source>
        <dbReference type="ARBA" id="ARBA00023274"/>
    </source>
</evidence>
<dbReference type="Gene3D" id="3.30.1390.10">
    <property type="match status" value="1"/>
</dbReference>
<dbReference type="InterPro" id="IPR000206">
    <property type="entry name" value="Ribosomal_bL12"/>
</dbReference>
<feature type="domain" description="Large ribosomal subunit protein bL12 C-terminal" evidence="5">
    <location>
        <begin position="124"/>
        <end position="191"/>
    </location>
</feature>
<evidence type="ECO:0008006" key="9">
    <source>
        <dbReference type="Google" id="ProtNLM"/>
    </source>
</evidence>
<feature type="region of interest" description="Disordered" evidence="4">
    <location>
        <begin position="1"/>
        <end position="21"/>
    </location>
</feature>
<dbReference type="Gene3D" id="1.20.5.710">
    <property type="entry name" value="Single helix bin"/>
    <property type="match status" value="1"/>
</dbReference>
<dbReference type="EMBL" id="CAJMXA010003887">
    <property type="protein sequence ID" value="CAE6522230.1"/>
    <property type="molecule type" value="Genomic_DNA"/>
</dbReference>
<evidence type="ECO:0000259" key="5">
    <source>
        <dbReference type="Pfam" id="PF00542"/>
    </source>
</evidence>
<dbReference type="CDD" id="cd00387">
    <property type="entry name" value="Ribosomal_L7_L12"/>
    <property type="match status" value="1"/>
</dbReference>
<dbReference type="Pfam" id="PF16320">
    <property type="entry name" value="Ribosomal_L12_N"/>
    <property type="match status" value="1"/>
</dbReference>
<reference evidence="7" key="1">
    <citation type="submission" date="2021-01" db="EMBL/GenBank/DDBJ databases">
        <authorList>
            <person name="Kaushik A."/>
        </authorList>
    </citation>
    <scope>NUCLEOTIDE SEQUENCE</scope>
    <source>
        <strain evidence="7">AG6-10EEA</strain>
    </source>
</reference>
<dbReference type="InterPro" id="IPR013823">
    <property type="entry name" value="Ribosomal_bL12_C"/>
</dbReference>
<evidence type="ECO:0000313" key="8">
    <source>
        <dbReference type="Proteomes" id="UP000663853"/>
    </source>
</evidence>
<dbReference type="SUPFAM" id="SSF48300">
    <property type="entry name" value="Ribosomal protein L7/12, oligomerisation (N-terminal) domain"/>
    <property type="match status" value="1"/>
</dbReference>
<dbReference type="AlphaFoldDB" id="A0A8H3DEJ0"/>
<keyword evidence="2" id="KW-0689">Ribosomal protein</keyword>
<comment type="caution">
    <text evidence="7">The sequence shown here is derived from an EMBL/GenBank/DDBJ whole genome shotgun (WGS) entry which is preliminary data.</text>
</comment>
<gene>
    <name evidence="7" type="ORF">RDB_LOCUS150030</name>
</gene>
<dbReference type="Proteomes" id="UP000663853">
    <property type="component" value="Unassembled WGS sequence"/>
</dbReference>
<dbReference type="PANTHER" id="PTHR45987:SF4">
    <property type="entry name" value="LARGE RIBOSOMAL SUBUNIT PROTEIN BL12M"/>
    <property type="match status" value="1"/>
</dbReference>
<dbReference type="Pfam" id="PF00542">
    <property type="entry name" value="Ribosomal_L12"/>
    <property type="match status" value="1"/>
</dbReference>
<dbReference type="InterPro" id="IPR008932">
    <property type="entry name" value="Ribosomal_bL12_oligo"/>
</dbReference>
<dbReference type="FunFam" id="3.30.1390.10:FF:000001">
    <property type="entry name" value="50S ribosomal protein L7/L12"/>
    <property type="match status" value="1"/>
</dbReference>
<protein>
    <recommendedName>
        <fullName evidence="9">54S ribosomal protein L12, mitochondrial</fullName>
    </recommendedName>
</protein>
<evidence type="ECO:0000256" key="1">
    <source>
        <dbReference type="ARBA" id="ARBA00007197"/>
    </source>
</evidence>
<proteinExistence type="inferred from homology"/>
<dbReference type="SUPFAM" id="SSF54736">
    <property type="entry name" value="ClpS-like"/>
    <property type="match status" value="1"/>
</dbReference>
<dbReference type="GO" id="GO:0006412">
    <property type="term" value="P:translation"/>
    <property type="evidence" value="ECO:0007669"/>
    <property type="project" value="InterPro"/>
</dbReference>
<sequence length="192" mass="20728">MQLVPPSAVESLQGGRLRPNSSSLTHRLCTLSHYRFLQRCLATETPSAPSATPPPITDPKIVGLVDNISSLTLLQAADLVSLLKTRLNITEIAMPASAPVAGAPAAVSVEEAPAEEKPKEKTVFNVKLEKFDAASKAKIIREVKAIMPNMNLVEAKKFVESVPKILKENVPKEEAEKLMKTLKELGATVVLE</sequence>
<organism evidence="7 8">
    <name type="scientific">Rhizoctonia solani</name>
    <dbReference type="NCBI Taxonomy" id="456999"/>
    <lineage>
        <taxon>Eukaryota</taxon>
        <taxon>Fungi</taxon>
        <taxon>Dikarya</taxon>
        <taxon>Basidiomycota</taxon>
        <taxon>Agaricomycotina</taxon>
        <taxon>Agaricomycetes</taxon>
        <taxon>Cantharellales</taxon>
        <taxon>Ceratobasidiaceae</taxon>
        <taxon>Rhizoctonia</taxon>
    </lineage>
</organism>
<evidence type="ECO:0000259" key="6">
    <source>
        <dbReference type="Pfam" id="PF16320"/>
    </source>
</evidence>
<dbReference type="PANTHER" id="PTHR45987">
    <property type="entry name" value="39S RIBOSOMAL PROTEIN L12"/>
    <property type="match status" value="1"/>
</dbReference>
<evidence type="ECO:0000313" key="7">
    <source>
        <dbReference type="EMBL" id="CAE6522230.1"/>
    </source>
</evidence>
<comment type="similarity">
    <text evidence="1">Belongs to the bacterial ribosomal protein bL12 family.</text>
</comment>
<dbReference type="InterPro" id="IPR036235">
    <property type="entry name" value="Ribosomal_bL12_oligo_N_sf"/>
</dbReference>
<evidence type="ECO:0000256" key="4">
    <source>
        <dbReference type="SAM" id="MobiDB-lite"/>
    </source>
</evidence>
<dbReference type="GO" id="GO:0005762">
    <property type="term" value="C:mitochondrial large ribosomal subunit"/>
    <property type="evidence" value="ECO:0007669"/>
    <property type="project" value="TreeGrafter"/>
</dbReference>
<evidence type="ECO:0000256" key="2">
    <source>
        <dbReference type="ARBA" id="ARBA00022980"/>
    </source>
</evidence>
<accession>A0A8H3DEJ0</accession>
<name>A0A8H3DEJ0_9AGAM</name>
<keyword evidence="3" id="KW-0687">Ribonucleoprotein</keyword>
<feature type="domain" description="Large ribosomal subunit protein bL12 oligomerization" evidence="6">
    <location>
        <begin position="63"/>
        <end position="106"/>
    </location>
</feature>
<dbReference type="GO" id="GO:0003729">
    <property type="term" value="F:mRNA binding"/>
    <property type="evidence" value="ECO:0007669"/>
    <property type="project" value="TreeGrafter"/>
</dbReference>